<evidence type="ECO:0000256" key="2">
    <source>
        <dbReference type="ARBA" id="ARBA00004123"/>
    </source>
</evidence>
<dbReference type="Pfam" id="PF13621">
    <property type="entry name" value="Cupin_8"/>
    <property type="match status" value="1"/>
</dbReference>
<dbReference type="EMBL" id="GG745330">
    <property type="protein sequence ID" value="KNE56659.1"/>
    <property type="molecule type" value="Genomic_DNA"/>
</dbReference>
<reference evidence="9 10" key="1">
    <citation type="submission" date="2009-11" db="EMBL/GenBank/DDBJ databases">
        <title>Annotation of Allomyces macrogynus ATCC 38327.</title>
        <authorList>
            <consortium name="The Broad Institute Genome Sequencing Platform"/>
            <person name="Russ C."/>
            <person name="Cuomo C."/>
            <person name="Burger G."/>
            <person name="Gray M.W."/>
            <person name="Holland P.W.H."/>
            <person name="King N."/>
            <person name="Lang F.B.F."/>
            <person name="Roger A.J."/>
            <person name="Ruiz-Trillo I."/>
            <person name="Young S.K."/>
            <person name="Zeng Q."/>
            <person name="Gargeya S."/>
            <person name="Fitzgerald M."/>
            <person name="Haas B."/>
            <person name="Abouelleil A."/>
            <person name="Alvarado L."/>
            <person name="Arachchi H.M."/>
            <person name="Berlin A."/>
            <person name="Chapman S.B."/>
            <person name="Gearin G."/>
            <person name="Goldberg J."/>
            <person name="Griggs A."/>
            <person name="Gujja S."/>
            <person name="Hansen M."/>
            <person name="Heiman D."/>
            <person name="Howarth C."/>
            <person name="Larimer J."/>
            <person name="Lui A."/>
            <person name="MacDonald P.J.P."/>
            <person name="McCowen C."/>
            <person name="Montmayeur A."/>
            <person name="Murphy C."/>
            <person name="Neiman D."/>
            <person name="Pearson M."/>
            <person name="Priest M."/>
            <person name="Roberts A."/>
            <person name="Saif S."/>
            <person name="Shea T."/>
            <person name="Sisk P."/>
            <person name="Stolte C."/>
            <person name="Sykes S."/>
            <person name="Wortman J."/>
            <person name="Nusbaum C."/>
            <person name="Birren B."/>
        </authorList>
    </citation>
    <scope>NUCLEOTIDE SEQUENCE [LARGE SCALE GENOMIC DNA]</scope>
    <source>
        <strain evidence="9 10">ATCC 38327</strain>
    </source>
</reference>
<dbReference type="Gene3D" id="2.60.120.650">
    <property type="entry name" value="Cupin"/>
    <property type="match status" value="1"/>
</dbReference>
<reference evidence="10" key="2">
    <citation type="submission" date="2009-11" db="EMBL/GenBank/DDBJ databases">
        <title>The Genome Sequence of Allomyces macrogynus strain ATCC 38327.</title>
        <authorList>
            <consortium name="The Broad Institute Genome Sequencing Platform"/>
            <person name="Russ C."/>
            <person name="Cuomo C."/>
            <person name="Shea T."/>
            <person name="Young S.K."/>
            <person name="Zeng Q."/>
            <person name="Koehrsen M."/>
            <person name="Haas B."/>
            <person name="Borodovsky M."/>
            <person name="Guigo R."/>
            <person name="Alvarado L."/>
            <person name="Berlin A."/>
            <person name="Borenstein D."/>
            <person name="Chen Z."/>
            <person name="Engels R."/>
            <person name="Freedman E."/>
            <person name="Gellesch M."/>
            <person name="Goldberg J."/>
            <person name="Griggs A."/>
            <person name="Gujja S."/>
            <person name="Heiman D."/>
            <person name="Hepburn T."/>
            <person name="Howarth C."/>
            <person name="Jen D."/>
            <person name="Larson L."/>
            <person name="Lewis B."/>
            <person name="Mehta T."/>
            <person name="Park D."/>
            <person name="Pearson M."/>
            <person name="Roberts A."/>
            <person name="Saif S."/>
            <person name="Shenoy N."/>
            <person name="Sisk P."/>
            <person name="Stolte C."/>
            <person name="Sykes S."/>
            <person name="Walk T."/>
            <person name="White J."/>
            <person name="Yandava C."/>
            <person name="Burger G."/>
            <person name="Gray M.W."/>
            <person name="Holland P.W.H."/>
            <person name="King N."/>
            <person name="Lang F.B.F."/>
            <person name="Roger A.J."/>
            <person name="Ruiz-Trillo I."/>
            <person name="Lander E."/>
            <person name="Nusbaum C."/>
        </authorList>
    </citation>
    <scope>NUCLEOTIDE SEQUENCE [LARGE SCALE GENOMIC DNA]</scope>
    <source>
        <strain evidence="10">ATCC 38327</strain>
    </source>
</reference>
<evidence type="ECO:0000256" key="4">
    <source>
        <dbReference type="ARBA" id="ARBA00023002"/>
    </source>
</evidence>
<dbReference type="eggNOG" id="KOG2132">
    <property type="taxonomic scope" value="Eukaryota"/>
</dbReference>
<comment type="cofactor">
    <cofactor evidence="1">
        <name>Fe(2+)</name>
        <dbReference type="ChEBI" id="CHEBI:29033"/>
    </cofactor>
</comment>
<keyword evidence="3" id="KW-0479">Metal-binding</keyword>
<sequence>MSSRRCPVLRDLVRLLIDLAQVQDVDAAVAGRGPLALAIWTDILDAVRSAFNEQGNCRPRPASHGSDNEASNHDERDVQHAAKKRRLAAANEDATPAEPTGPAVAWSGFDTDAKELVDLAALAIRSAPFHEVTRAIRILHQAASTCRAVIVVLAATEALTLDNVNGDDEDGNHSLAQALRILDASLIVTGLPVLADRTHTLLSALHAILPPPPAIPAVLDSNPDTDGPARFALFLDTAPRFPPIRSFPDPDAVPWTAFKEMANMPFVIRGGVAHWPAMSAWTVPELNRRFGHRLVPVEIGKSYLDAVWSQRLVPMHEFLGEYDNNAPRGAMYLAQHDLFRQLPTLRNDLFIPDQVYMFPSRDNDDNVANVRLHAWFGPAGTVSPLHHDGVTRNLYAQVIGYKRFVLFPPEDAARLHPLDGIMGNSSPVDVLHGWDVDADPGLGETKGVECVLGPGDLMYLPPRWWHFVHSLSMSMSVSFWW</sequence>
<evidence type="ECO:0000313" key="9">
    <source>
        <dbReference type="EMBL" id="KNE56659.1"/>
    </source>
</evidence>
<evidence type="ECO:0000256" key="7">
    <source>
        <dbReference type="SAM" id="MobiDB-lite"/>
    </source>
</evidence>
<keyword evidence="4" id="KW-0560">Oxidoreductase</keyword>
<dbReference type="PANTHER" id="PTHR12461:SF106">
    <property type="entry name" value="BIFUNCTIONAL PEPTIDASE AND ARGINYL-HYDROXYLASE JMJD5"/>
    <property type="match status" value="1"/>
</dbReference>
<dbReference type="STRING" id="578462.A0A0L0S2R6"/>
<dbReference type="InterPro" id="IPR041667">
    <property type="entry name" value="Cupin_8"/>
</dbReference>
<name>A0A0L0S2R6_ALLM3</name>
<feature type="region of interest" description="Disordered" evidence="7">
    <location>
        <begin position="54"/>
        <end position="105"/>
    </location>
</feature>
<comment type="subcellular location">
    <subcellularLocation>
        <location evidence="2">Nucleus</location>
    </subcellularLocation>
</comment>
<dbReference type="PANTHER" id="PTHR12461">
    <property type="entry name" value="HYPOXIA-INDUCIBLE FACTOR 1 ALPHA INHIBITOR-RELATED"/>
    <property type="match status" value="1"/>
</dbReference>
<evidence type="ECO:0000259" key="8">
    <source>
        <dbReference type="PROSITE" id="PS51184"/>
    </source>
</evidence>
<gene>
    <name evidence="9" type="ORF">AMAG_02445</name>
</gene>
<dbReference type="GO" id="GO:0051864">
    <property type="term" value="F:histone H3K36 demethylase activity"/>
    <property type="evidence" value="ECO:0007669"/>
    <property type="project" value="TreeGrafter"/>
</dbReference>
<organism evidence="9 10">
    <name type="scientific">Allomyces macrogynus (strain ATCC 38327)</name>
    <name type="common">Allomyces javanicus var. macrogynus</name>
    <dbReference type="NCBI Taxonomy" id="578462"/>
    <lineage>
        <taxon>Eukaryota</taxon>
        <taxon>Fungi</taxon>
        <taxon>Fungi incertae sedis</taxon>
        <taxon>Blastocladiomycota</taxon>
        <taxon>Blastocladiomycetes</taxon>
        <taxon>Blastocladiales</taxon>
        <taxon>Blastocladiaceae</taxon>
        <taxon>Allomyces</taxon>
    </lineage>
</organism>
<evidence type="ECO:0000256" key="5">
    <source>
        <dbReference type="ARBA" id="ARBA00023004"/>
    </source>
</evidence>
<dbReference type="SUPFAM" id="SSF51197">
    <property type="entry name" value="Clavaminate synthase-like"/>
    <property type="match status" value="1"/>
</dbReference>
<dbReference type="GO" id="GO:0005634">
    <property type="term" value="C:nucleus"/>
    <property type="evidence" value="ECO:0007669"/>
    <property type="project" value="UniProtKB-SubCell"/>
</dbReference>
<feature type="domain" description="JmjC" evidence="8">
    <location>
        <begin position="340"/>
        <end position="481"/>
    </location>
</feature>
<dbReference type="VEuPathDB" id="FungiDB:AMAG_02445"/>
<dbReference type="SMART" id="SM00558">
    <property type="entry name" value="JmjC"/>
    <property type="match status" value="1"/>
</dbReference>
<feature type="compositionally biased region" description="Basic and acidic residues" evidence="7">
    <location>
        <begin position="66"/>
        <end position="80"/>
    </location>
</feature>
<dbReference type="InterPro" id="IPR003347">
    <property type="entry name" value="JmjC_dom"/>
</dbReference>
<dbReference type="GO" id="GO:0046872">
    <property type="term" value="F:metal ion binding"/>
    <property type="evidence" value="ECO:0007669"/>
    <property type="project" value="UniProtKB-KW"/>
</dbReference>
<evidence type="ECO:0000256" key="1">
    <source>
        <dbReference type="ARBA" id="ARBA00001954"/>
    </source>
</evidence>
<keyword evidence="5" id="KW-0408">Iron</keyword>
<keyword evidence="6" id="KW-0539">Nucleus</keyword>
<evidence type="ECO:0000256" key="6">
    <source>
        <dbReference type="ARBA" id="ARBA00023242"/>
    </source>
</evidence>
<evidence type="ECO:0000313" key="10">
    <source>
        <dbReference type="Proteomes" id="UP000054350"/>
    </source>
</evidence>
<dbReference type="AlphaFoldDB" id="A0A0L0S2R6"/>
<accession>A0A0L0S2R6</accession>
<dbReference type="OrthoDB" id="47172at2759"/>
<dbReference type="Proteomes" id="UP000054350">
    <property type="component" value="Unassembled WGS sequence"/>
</dbReference>
<keyword evidence="10" id="KW-1185">Reference proteome</keyword>
<proteinExistence type="predicted"/>
<protein>
    <recommendedName>
        <fullName evidence="8">JmjC domain-containing protein</fullName>
    </recommendedName>
</protein>
<evidence type="ECO:0000256" key="3">
    <source>
        <dbReference type="ARBA" id="ARBA00022723"/>
    </source>
</evidence>
<dbReference type="PROSITE" id="PS51184">
    <property type="entry name" value="JMJC"/>
    <property type="match status" value="1"/>
</dbReference>